<keyword evidence="2" id="KW-0255">Endonuclease</keyword>
<organism evidence="2 3">
    <name type="scientific">Candidatus Woesebacteria bacterium GW2011_GWB1_39_12</name>
    <dbReference type="NCBI Taxonomy" id="1618574"/>
    <lineage>
        <taxon>Bacteria</taxon>
        <taxon>Candidatus Woeseibacteriota</taxon>
    </lineage>
</organism>
<evidence type="ECO:0000313" key="3">
    <source>
        <dbReference type="Proteomes" id="UP000033881"/>
    </source>
</evidence>
<proteinExistence type="predicted"/>
<accession>A0A0G0M6Y6</accession>
<comment type="caution">
    <text evidence="2">The sequence shown here is derived from an EMBL/GenBank/DDBJ whole genome shotgun (WGS) entry which is preliminary data.</text>
</comment>
<dbReference type="InterPro" id="IPR002711">
    <property type="entry name" value="HNH"/>
</dbReference>
<dbReference type="AlphaFoldDB" id="A0A0G0M6Y6"/>
<reference evidence="2 3" key="1">
    <citation type="journal article" date="2015" name="Nature">
        <title>rRNA introns, odd ribosomes, and small enigmatic genomes across a large radiation of phyla.</title>
        <authorList>
            <person name="Brown C.T."/>
            <person name="Hug L.A."/>
            <person name="Thomas B.C."/>
            <person name="Sharon I."/>
            <person name="Castelle C.J."/>
            <person name="Singh A."/>
            <person name="Wilkins M.J."/>
            <person name="Williams K.H."/>
            <person name="Banfield J.F."/>
        </authorList>
    </citation>
    <scope>NUCLEOTIDE SEQUENCE [LARGE SCALE GENOMIC DNA]</scope>
</reference>
<dbReference type="GO" id="GO:0008270">
    <property type="term" value="F:zinc ion binding"/>
    <property type="evidence" value="ECO:0007669"/>
    <property type="project" value="InterPro"/>
</dbReference>
<dbReference type="Pfam" id="PF01844">
    <property type="entry name" value="HNH"/>
    <property type="match status" value="1"/>
</dbReference>
<feature type="domain" description="HNH nuclease" evidence="1">
    <location>
        <begin position="128"/>
        <end position="181"/>
    </location>
</feature>
<dbReference type="Proteomes" id="UP000033881">
    <property type="component" value="Unassembled WGS sequence"/>
</dbReference>
<dbReference type="EMBL" id="LBWB01000022">
    <property type="protein sequence ID" value="KKQ99903.1"/>
    <property type="molecule type" value="Genomic_DNA"/>
</dbReference>
<keyword evidence="2" id="KW-0540">Nuclease</keyword>
<protein>
    <submittedName>
        <fullName evidence="2">HNH endonuclease</fullName>
    </submittedName>
</protein>
<dbReference type="CDD" id="cd00085">
    <property type="entry name" value="HNHc"/>
    <property type="match status" value="1"/>
</dbReference>
<dbReference type="GO" id="GO:0003676">
    <property type="term" value="F:nucleic acid binding"/>
    <property type="evidence" value="ECO:0007669"/>
    <property type="project" value="InterPro"/>
</dbReference>
<evidence type="ECO:0000313" key="2">
    <source>
        <dbReference type="EMBL" id="KKQ99903.1"/>
    </source>
</evidence>
<evidence type="ECO:0000259" key="1">
    <source>
        <dbReference type="SMART" id="SM00507"/>
    </source>
</evidence>
<dbReference type="SMART" id="SM00507">
    <property type="entry name" value="HNHc"/>
    <property type="match status" value="1"/>
</dbReference>
<dbReference type="GO" id="GO:0004519">
    <property type="term" value="F:endonuclease activity"/>
    <property type="evidence" value="ECO:0007669"/>
    <property type="project" value="UniProtKB-KW"/>
</dbReference>
<gene>
    <name evidence="2" type="ORF">UT24_C0022G0024</name>
</gene>
<dbReference type="InterPro" id="IPR003615">
    <property type="entry name" value="HNH_nuc"/>
</dbReference>
<sequence>MSKGKMIHSEAGKLGAIASRDTIIKNKNERIASYNKNPKLCGNCKCKLPYDKRYNKYCSHSCSAQNNNKNRNFNTKKKYFTECFYCGKILDKKGKYCNKYCEHKQKEAEIDRKIESGEFSGEHPSPTIRKYLRRHRERKCEGCGLKIWQGHEIPLQVHHIDGIAKNNLPDNLMLLCCNCHALTGNFGSKNKGNGRSYRYKIQ</sequence>
<name>A0A0G0M6Y6_9BACT</name>
<keyword evidence="2" id="KW-0378">Hydrolase</keyword>
<dbReference type="STRING" id="1618574.UT24_C0022G0024"/>